<dbReference type="RefSeq" id="WP_052619147.1">
    <property type="nucleotide sequence ID" value="NZ_CSWP01000009.1"/>
</dbReference>
<accession>A0A0U0ZRP5</accession>
<evidence type="ECO:0000256" key="7">
    <source>
        <dbReference type="SAM" id="MobiDB-lite"/>
    </source>
</evidence>
<evidence type="ECO:0000259" key="9">
    <source>
        <dbReference type="Pfam" id="PF19053"/>
    </source>
</evidence>
<evidence type="ECO:0000313" key="10">
    <source>
        <dbReference type="EMBL" id="CPV66981.1"/>
    </source>
</evidence>
<feature type="region of interest" description="Disordered" evidence="7">
    <location>
        <begin position="1"/>
        <end position="27"/>
    </location>
</feature>
<dbReference type="InterPro" id="IPR024962">
    <property type="entry name" value="YukD-like"/>
</dbReference>
<evidence type="ECO:0000256" key="4">
    <source>
        <dbReference type="ARBA" id="ARBA00022692"/>
    </source>
</evidence>
<dbReference type="AlphaFoldDB" id="A0A0U0ZRP5"/>
<keyword evidence="5 8" id="KW-1133">Transmembrane helix</keyword>
<dbReference type="PIRSF" id="PIRSF017804">
    <property type="entry name" value="Secretion_EccD1"/>
    <property type="match status" value="1"/>
</dbReference>
<dbReference type="Pfam" id="PF08817">
    <property type="entry name" value="YukD"/>
    <property type="match status" value="1"/>
</dbReference>
<name>A0A0U0ZRP5_9MYCO</name>
<evidence type="ECO:0000313" key="11">
    <source>
        <dbReference type="Proteomes" id="UP000045782"/>
    </source>
</evidence>
<reference evidence="10 11" key="1">
    <citation type="submission" date="2015-03" db="EMBL/GenBank/DDBJ databases">
        <authorList>
            <person name="Murphy D."/>
        </authorList>
    </citation>
    <scope>NUCLEOTIDE SEQUENCE [LARGE SCALE GENOMIC DNA]</scope>
    <source>
        <strain evidence="10 11">PAP088</strain>
    </source>
</reference>
<keyword evidence="6 8" id="KW-0472">Membrane</keyword>
<evidence type="ECO:0000256" key="3">
    <source>
        <dbReference type="ARBA" id="ARBA00022475"/>
    </source>
</evidence>
<evidence type="ECO:0000256" key="5">
    <source>
        <dbReference type="ARBA" id="ARBA00022989"/>
    </source>
</evidence>
<feature type="domain" description="EccD-like transmembrane" evidence="9">
    <location>
        <begin position="173"/>
        <end position="532"/>
    </location>
</feature>
<feature type="transmembrane region" description="Helical" evidence="8">
    <location>
        <begin position="287"/>
        <end position="308"/>
    </location>
</feature>
<dbReference type="GO" id="GO:0005886">
    <property type="term" value="C:plasma membrane"/>
    <property type="evidence" value="ECO:0007669"/>
    <property type="project" value="UniProtKB-SubCell"/>
</dbReference>
<dbReference type="InterPro" id="IPR044049">
    <property type="entry name" value="EccD_transm"/>
</dbReference>
<dbReference type="NCBIfam" id="TIGR03920">
    <property type="entry name" value="T7SS_EccD"/>
    <property type="match status" value="1"/>
</dbReference>
<feature type="transmembrane region" description="Helical" evidence="8">
    <location>
        <begin position="171"/>
        <end position="192"/>
    </location>
</feature>
<evidence type="ECO:0000256" key="1">
    <source>
        <dbReference type="ARBA" id="ARBA00004651"/>
    </source>
</evidence>
<feature type="transmembrane region" description="Helical" evidence="8">
    <location>
        <begin position="385"/>
        <end position="402"/>
    </location>
</feature>
<dbReference type="InterPro" id="IPR006707">
    <property type="entry name" value="T7SS_EccD"/>
</dbReference>
<proteinExistence type="inferred from homology"/>
<evidence type="ECO:0000256" key="8">
    <source>
        <dbReference type="SAM" id="Phobius"/>
    </source>
</evidence>
<dbReference type="Gene3D" id="3.10.20.90">
    <property type="entry name" value="Phosphatidylinositol 3-kinase Catalytic Subunit, Chain A, domain 1"/>
    <property type="match status" value="1"/>
</dbReference>
<gene>
    <name evidence="10" type="primary">eccD4_2</name>
    <name evidence="10" type="ORF">ERS075579_04123</name>
</gene>
<keyword evidence="4 8" id="KW-0812">Transmembrane</keyword>
<keyword evidence="3" id="KW-1003">Cell membrane</keyword>
<feature type="transmembrane region" description="Helical" evidence="8">
    <location>
        <begin position="468"/>
        <end position="491"/>
    </location>
</feature>
<feature type="transmembrane region" description="Helical" evidence="8">
    <location>
        <begin position="414"/>
        <end position="430"/>
    </location>
</feature>
<feature type="transmembrane region" description="Helical" evidence="8">
    <location>
        <begin position="198"/>
        <end position="219"/>
    </location>
</feature>
<evidence type="ECO:0000256" key="6">
    <source>
        <dbReference type="ARBA" id="ARBA00023136"/>
    </source>
</evidence>
<protein>
    <submittedName>
        <fullName evidence="10">ESX-4 secretion system protein eccD4</fullName>
    </submittedName>
</protein>
<dbReference type="Pfam" id="PF19053">
    <property type="entry name" value="EccD"/>
    <property type="match status" value="1"/>
</dbReference>
<organism evidence="10 11">
    <name type="scientific">Mycobacteroides abscessus</name>
    <dbReference type="NCBI Taxonomy" id="36809"/>
    <lineage>
        <taxon>Bacteria</taxon>
        <taxon>Bacillati</taxon>
        <taxon>Actinomycetota</taxon>
        <taxon>Actinomycetes</taxon>
        <taxon>Mycobacteriales</taxon>
        <taxon>Mycobacteriaceae</taxon>
        <taxon>Mycobacteroides</taxon>
    </lineage>
</organism>
<feature type="transmembrane region" description="Helical" evidence="8">
    <location>
        <begin position="260"/>
        <end position="280"/>
    </location>
</feature>
<dbReference type="EMBL" id="CSWP01000009">
    <property type="protein sequence ID" value="CPV66981.1"/>
    <property type="molecule type" value="Genomic_DNA"/>
</dbReference>
<feature type="transmembrane region" description="Helical" evidence="8">
    <location>
        <begin position="442"/>
        <end position="462"/>
    </location>
</feature>
<evidence type="ECO:0000256" key="2">
    <source>
        <dbReference type="ARBA" id="ARBA00006162"/>
    </source>
</evidence>
<comment type="similarity">
    <text evidence="2">Belongs to the EccD/Snm4 family.</text>
</comment>
<comment type="subcellular location">
    <subcellularLocation>
        <location evidence="1">Cell membrane</location>
        <topology evidence="1">Multi-pass membrane protein</topology>
    </subcellularLocation>
</comment>
<sequence>MSGAHTLEAAGGGSGTPPPPSGAGDPLQQAPLVRIALLVPPDQSARRRDGVKTSEVDLLLPADVQIGDMIGSLLKTLYNTLVRQNKDVSLLTSKTPGRWTFSRVGGEPLPSDMTLLDAGLYDGDQLELRKARSTEEFQQLVDDVTEAATATTGRHQMWKSPADAGLTARPVGAAVGVLAAVAAAVLIGGYALMNRILWVAPALTLLAAAGVIAGASVALRSYRGPVAHSVAVGLIYAAYPLSAAGALALVSSVAPGPWGAFHAAAGAAAVMTVAILSAAWLRIALMLASLVTVAGIIGLAAALVRAFFSVEFVALGAGVTLTSMLLLSPKLAIVVARLPLPPVPNIGAYSEEPDRAPRFVVVGASSADVYQEPAAATFEQRAEAAYQYLTGMMWAMSCWLVAGTQMVCQPGHRRYWLAFIFTALVAFVIGRRARNSAARWQVIPLLLASAVIVAATLVRLALADGRLLVVLAVFVALLAGGAAAIAAGLLLPDAGSRSPVTKRVWEYIEWTSIALLPFLALWIMDVLYFLRGVIRL</sequence>
<feature type="transmembrane region" description="Helical" evidence="8">
    <location>
        <begin position="512"/>
        <end position="530"/>
    </location>
</feature>
<feature type="transmembrane region" description="Helical" evidence="8">
    <location>
        <begin position="231"/>
        <end position="254"/>
    </location>
</feature>
<dbReference type="Proteomes" id="UP000045782">
    <property type="component" value="Unassembled WGS sequence"/>
</dbReference>